<evidence type="ECO:0000259" key="3">
    <source>
        <dbReference type="Pfam" id="PF00857"/>
    </source>
</evidence>
<reference evidence="4 5" key="1">
    <citation type="submission" date="2019-12" db="EMBL/GenBank/DDBJ databases">
        <authorList>
            <person name="Li M."/>
        </authorList>
    </citation>
    <scope>NUCLEOTIDE SEQUENCE [LARGE SCALE GENOMIC DNA]</scope>
    <source>
        <strain evidence="4 5">GBMRC 2024</strain>
    </source>
</reference>
<dbReference type="RefSeq" id="WP_160895590.1">
    <property type="nucleotide sequence ID" value="NZ_WUMU01000018.1"/>
</dbReference>
<feature type="region of interest" description="Disordered" evidence="2">
    <location>
        <begin position="1"/>
        <end position="23"/>
    </location>
</feature>
<dbReference type="Proteomes" id="UP000477911">
    <property type="component" value="Unassembled WGS sequence"/>
</dbReference>
<evidence type="ECO:0000256" key="2">
    <source>
        <dbReference type="SAM" id="MobiDB-lite"/>
    </source>
</evidence>
<dbReference type="Gene3D" id="3.40.50.850">
    <property type="entry name" value="Isochorismatase-like"/>
    <property type="match status" value="1"/>
</dbReference>
<sequence length="236" mass="25481">MHKIKMSDAALERGRKNRDGRDHAYEAIDPTRTAHVVVDLQNGFMEVGAVSEVPVARDIVPNVNALSRALRAAGGHNVFLRYTFDAAEARPWTSWYGDMLGKPFSEGLAKGFTRGDHAHDLWPGLDVAQGDPVLDKTRFSGFIAGTCDLDAVLQSLGVDTVLITGTVTNCCSETTARDAHQLSYRVIFVADGNAALNDAEHNGTLDSLYPISADIRTTEEVLALIEAGTARRSAAE</sequence>
<dbReference type="PANTHER" id="PTHR43540">
    <property type="entry name" value="PEROXYUREIDOACRYLATE/UREIDOACRYLATE AMIDOHYDROLASE-RELATED"/>
    <property type="match status" value="1"/>
</dbReference>
<dbReference type="GO" id="GO:0016787">
    <property type="term" value="F:hydrolase activity"/>
    <property type="evidence" value="ECO:0007669"/>
    <property type="project" value="UniProtKB-KW"/>
</dbReference>
<dbReference type="CDD" id="cd00431">
    <property type="entry name" value="cysteine_hydrolases"/>
    <property type="match status" value="1"/>
</dbReference>
<comment type="caution">
    <text evidence="4">The sequence shown here is derived from an EMBL/GenBank/DDBJ whole genome shotgun (WGS) entry which is preliminary data.</text>
</comment>
<dbReference type="InterPro" id="IPR000868">
    <property type="entry name" value="Isochorismatase-like_dom"/>
</dbReference>
<feature type="domain" description="Isochorismatase-like" evidence="3">
    <location>
        <begin position="33"/>
        <end position="220"/>
    </location>
</feature>
<dbReference type="Pfam" id="PF00857">
    <property type="entry name" value="Isochorismatase"/>
    <property type="match status" value="1"/>
</dbReference>
<evidence type="ECO:0000313" key="5">
    <source>
        <dbReference type="Proteomes" id="UP000477911"/>
    </source>
</evidence>
<accession>A0A6L7G798</accession>
<dbReference type="InterPro" id="IPR036380">
    <property type="entry name" value="Isochorismatase-like_sf"/>
</dbReference>
<protein>
    <submittedName>
        <fullName evidence="4">Isochorismatase family protein</fullName>
    </submittedName>
</protein>
<dbReference type="PANTHER" id="PTHR43540:SF7">
    <property type="entry name" value="ISOCHORISMATASE FAMILY PROTEIN YECD"/>
    <property type="match status" value="1"/>
</dbReference>
<name>A0A6L7G798_9RHOB</name>
<gene>
    <name evidence="4" type="ORF">GR170_16665</name>
</gene>
<dbReference type="SUPFAM" id="SSF52499">
    <property type="entry name" value="Isochorismatase-like hydrolases"/>
    <property type="match status" value="1"/>
</dbReference>
<evidence type="ECO:0000256" key="1">
    <source>
        <dbReference type="ARBA" id="ARBA00022801"/>
    </source>
</evidence>
<dbReference type="AlphaFoldDB" id="A0A6L7G798"/>
<organism evidence="4 5">
    <name type="scientific">Pseudooceanicola albus</name>
    <dbReference type="NCBI Taxonomy" id="2692189"/>
    <lineage>
        <taxon>Bacteria</taxon>
        <taxon>Pseudomonadati</taxon>
        <taxon>Pseudomonadota</taxon>
        <taxon>Alphaproteobacteria</taxon>
        <taxon>Rhodobacterales</taxon>
        <taxon>Paracoccaceae</taxon>
        <taxon>Pseudooceanicola</taxon>
    </lineage>
</organism>
<proteinExistence type="predicted"/>
<keyword evidence="5" id="KW-1185">Reference proteome</keyword>
<evidence type="ECO:0000313" key="4">
    <source>
        <dbReference type="EMBL" id="MXN19467.1"/>
    </source>
</evidence>
<dbReference type="InterPro" id="IPR050272">
    <property type="entry name" value="Isochorismatase-like_hydrls"/>
</dbReference>
<keyword evidence="1" id="KW-0378">Hydrolase</keyword>
<dbReference type="EMBL" id="WUMU01000018">
    <property type="protein sequence ID" value="MXN19467.1"/>
    <property type="molecule type" value="Genomic_DNA"/>
</dbReference>
<feature type="compositionally biased region" description="Basic and acidic residues" evidence="2">
    <location>
        <begin position="10"/>
        <end position="23"/>
    </location>
</feature>